<keyword evidence="1" id="KW-0436">Ligase</keyword>
<keyword evidence="2" id="KW-1185">Reference proteome</keyword>
<organism evidence="1 2">
    <name type="scientific">Vasconcelosia minhoensis LEGE 07310</name>
    <dbReference type="NCBI Taxonomy" id="915328"/>
    <lineage>
        <taxon>Bacteria</taxon>
        <taxon>Bacillati</taxon>
        <taxon>Cyanobacteriota</taxon>
        <taxon>Cyanophyceae</taxon>
        <taxon>Nodosilineales</taxon>
        <taxon>Cymatolegaceae</taxon>
        <taxon>Vasconcelosia</taxon>
        <taxon>Vasconcelosia minhoensis</taxon>
    </lineage>
</organism>
<dbReference type="AlphaFoldDB" id="A0A8J7ARN3"/>
<evidence type="ECO:0000313" key="2">
    <source>
        <dbReference type="Proteomes" id="UP000636505"/>
    </source>
</evidence>
<name>A0A8J7ARN3_9CYAN</name>
<comment type="caution">
    <text evidence="1">The sequence shown here is derived from an EMBL/GenBank/DDBJ whole genome shotgun (WGS) entry which is preliminary data.</text>
</comment>
<dbReference type="RefSeq" id="WP_193910103.1">
    <property type="nucleotide sequence ID" value="NZ_JADEXG010000052.1"/>
</dbReference>
<dbReference type="Proteomes" id="UP000636505">
    <property type="component" value="Unassembled WGS sequence"/>
</dbReference>
<reference evidence="1" key="1">
    <citation type="submission" date="2020-10" db="EMBL/GenBank/DDBJ databases">
        <authorList>
            <person name="Castelo-Branco R."/>
            <person name="Eusebio N."/>
            <person name="Adriana R."/>
            <person name="Vieira A."/>
            <person name="Brugerolle De Fraissinette N."/>
            <person name="Rezende De Castro R."/>
            <person name="Schneider M.P."/>
            <person name="Vasconcelos V."/>
            <person name="Leao P.N."/>
        </authorList>
    </citation>
    <scope>NUCLEOTIDE SEQUENCE</scope>
    <source>
        <strain evidence="1">LEGE 07310</strain>
    </source>
</reference>
<evidence type="ECO:0000313" key="1">
    <source>
        <dbReference type="EMBL" id="MBE9079291.1"/>
    </source>
</evidence>
<dbReference type="Gene3D" id="3.30.590.20">
    <property type="match status" value="1"/>
</dbReference>
<protein>
    <submittedName>
        <fullName evidence="1">Glutamate--cysteine ligase</fullName>
    </submittedName>
</protein>
<dbReference type="InterPro" id="IPR014746">
    <property type="entry name" value="Gln_synth/guanido_kin_cat_dom"/>
</dbReference>
<sequence length="368" mass="40656">MNFRFGIEHEVAFLRPDGQFADYANTSFAEFQAIVATLPQYVEDYPQLRIGDAGIKVKRWYIEGYERFSERGEVIDCPPKGIEIRTTVHTGIGGAIAELSQSFDQLCTAAAAFGFIPILTSFHPHRTRFEPMPPLNSFEQQRRRNSPEKQTAHIPMLTQGPDLNLSAPGFSTAQLIDLARKLTYLSPFILPFSYSSPFYASSAWAGLSVRTFYRTGPRPAAMVFLADPADLIEVQPSLTKPARIAAETGRIEFKAFDSCGDFGLYGSLLALLKGLLLDETLIGRATVPDAALHRRSARVGFADDEIYAGAKGAIAAASAALASDPDRGRLEPLKVRLAQRYSPAQQMLDDYRQGRPILEILRRGYSAQ</sequence>
<dbReference type="SUPFAM" id="SSF55931">
    <property type="entry name" value="Glutamine synthetase/guanido kinase"/>
    <property type="match status" value="1"/>
</dbReference>
<dbReference type="EMBL" id="JADEXG010000052">
    <property type="protein sequence ID" value="MBE9079291.1"/>
    <property type="molecule type" value="Genomic_DNA"/>
</dbReference>
<gene>
    <name evidence="1" type="ORF">IQ241_18655</name>
</gene>
<dbReference type="GO" id="GO:0016874">
    <property type="term" value="F:ligase activity"/>
    <property type="evidence" value="ECO:0007669"/>
    <property type="project" value="UniProtKB-KW"/>
</dbReference>
<accession>A0A8J7ARN3</accession>
<proteinExistence type="predicted"/>